<dbReference type="RefSeq" id="WP_042552360.1">
    <property type="nucleotide sequence ID" value="NZ_JXQW01000006.1"/>
</dbReference>
<dbReference type="EMBL" id="JXQW01000006">
    <property type="protein sequence ID" value="KIQ05217.1"/>
    <property type="molecule type" value="Genomic_DNA"/>
</dbReference>
<dbReference type="Pfam" id="PF05597">
    <property type="entry name" value="Phasin"/>
    <property type="match status" value="1"/>
</dbReference>
<protein>
    <submittedName>
        <fullName evidence="2">Poly(3-hydroxyalkanoate) granule-associated protein PhaF</fullName>
    </submittedName>
</protein>
<dbReference type="PANTHER" id="PTHR38664">
    <property type="entry name" value="SLR0058 PROTEIN"/>
    <property type="match status" value="1"/>
</dbReference>
<comment type="caution">
    <text evidence="2">The sequence shown here is derived from an EMBL/GenBank/DDBJ whole genome shotgun (WGS) entry which is preliminary data.</text>
</comment>
<reference evidence="2 3" key="1">
    <citation type="submission" date="2014-12" db="EMBL/GenBank/DDBJ databases">
        <title>16Stimator: statistical estimation of ribosomal gene copy numbers from draft genome assemblies.</title>
        <authorList>
            <person name="Perisin M.A."/>
            <person name="Vetter M."/>
            <person name="Gilbert J.A."/>
            <person name="Bergelson J."/>
        </authorList>
    </citation>
    <scope>NUCLEOTIDE SEQUENCE [LARGE SCALE GENOMIC DNA]</scope>
    <source>
        <strain evidence="2 3">MEJ086</strain>
    </source>
</reference>
<feature type="compositionally biased region" description="Low complexity" evidence="1">
    <location>
        <begin position="241"/>
        <end position="272"/>
    </location>
</feature>
<feature type="compositionally biased region" description="Low complexity" evidence="1">
    <location>
        <begin position="133"/>
        <end position="233"/>
    </location>
</feature>
<evidence type="ECO:0000256" key="1">
    <source>
        <dbReference type="SAM" id="MobiDB-lite"/>
    </source>
</evidence>
<dbReference type="AlphaFoldDB" id="A0A0D0JGW0"/>
<dbReference type="OrthoDB" id="5801582at2"/>
<feature type="region of interest" description="Disordered" evidence="1">
    <location>
        <begin position="54"/>
        <end position="77"/>
    </location>
</feature>
<name>A0A0D0JGW0_9PSED</name>
<organism evidence="2 3">
    <name type="scientific">Pseudomonas fulva</name>
    <dbReference type="NCBI Taxonomy" id="47880"/>
    <lineage>
        <taxon>Bacteria</taxon>
        <taxon>Pseudomonadati</taxon>
        <taxon>Pseudomonadota</taxon>
        <taxon>Gammaproteobacteria</taxon>
        <taxon>Pseudomonadales</taxon>
        <taxon>Pseudomonadaceae</taxon>
        <taxon>Pseudomonas</taxon>
    </lineage>
</organism>
<evidence type="ECO:0000313" key="2">
    <source>
        <dbReference type="EMBL" id="KIQ05217.1"/>
    </source>
</evidence>
<sequence length="272" mass="27525">MAVKKKSEKQTGSWVGEVEKYSRQIWLAGLGAYSKVSKDGTKLFDTLVKDGERAEKAAKSDAGEQAEATKPARSRVDEVKDRAIGKWGELEEAFDKRLNSAISRLGVPSRSEVKSLSDKVELLTRQLEALTGSSTKAAAKPAAKSAAAKPSSKPVATKPAAAVKPAAASKAASKPAAKAPVKPAAKATTGKAVAVQKAPAGKTVAAKPAAASKSSAKPAAKPAAKAAPEPAAKPVRKPAAKKPAAAKPAPVSTPTPAASPATATTPVSGNQS</sequence>
<evidence type="ECO:0000313" key="3">
    <source>
        <dbReference type="Proteomes" id="UP000032068"/>
    </source>
</evidence>
<dbReference type="NCBIfam" id="TIGR01837">
    <property type="entry name" value="PHA_granule_1"/>
    <property type="match status" value="1"/>
</dbReference>
<dbReference type="InterPro" id="IPR008769">
    <property type="entry name" value="PhaF_PhaI"/>
</dbReference>
<feature type="region of interest" description="Disordered" evidence="1">
    <location>
        <begin position="133"/>
        <end position="272"/>
    </location>
</feature>
<dbReference type="Proteomes" id="UP000032068">
    <property type="component" value="Unassembled WGS sequence"/>
</dbReference>
<dbReference type="PANTHER" id="PTHR38664:SF1">
    <property type="entry name" value="SLR0058 PROTEIN"/>
    <property type="match status" value="1"/>
</dbReference>
<accession>A0A0D0JGW0</accession>
<proteinExistence type="predicted"/>
<gene>
    <name evidence="2" type="ORF">RU08_03195</name>
</gene>